<gene>
    <name evidence="16" type="ORF">NP493_458g03069</name>
</gene>
<feature type="compositionally biased region" description="Polar residues" evidence="14">
    <location>
        <begin position="103"/>
        <end position="112"/>
    </location>
</feature>
<feature type="transmembrane region" description="Helical" evidence="15">
    <location>
        <begin position="433"/>
        <end position="460"/>
    </location>
</feature>
<feature type="region of interest" description="Disordered" evidence="14">
    <location>
        <begin position="72"/>
        <end position="133"/>
    </location>
</feature>
<evidence type="ECO:0000256" key="3">
    <source>
        <dbReference type="ARBA" id="ARBA00012292"/>
    </source>
</evidence>
<dbReference type="InterPro" id="IPR000537">
    <property type="entry name" value="UbiA_prenyltransferase"/>
</dbReference>
<evidence type="ECO:0000256" key="5">
    <source>
        <dbReference type="ARBA" id="ARBA00022679"/>
    </source>
</evidence>
<feature type="transmembrane region" description="Helical" evidence="15">
    <location>
        <begin position="300"/>
        <end position="320"/>
    </location>
</feature>
<dbReference type="GO" id="GO:0008495">
    <property type="term" value="F:protoheme IX farnesyltransferase activity"/>
    <property type="evidence" value="ECO:0007669"/>
    <property type="project" value="UniProtKB-EC"/>
</dbReference>
<dbReference type="EC" id="2.5.1.141" evidence="3"/>
<keyword evidence="5" id="KW-0808">Transferase</keyword>
<proteinExistence type="inferred from homology"/>
<evidence type="ECO:0000256" key="15">
    <source>
        <dbReference type="SAM" id="Phobius"/>
    </source>
</evidence>
<feature type="transmembrane region" description="Helical" evidence="15">
    <location>
        <begin position="382"/>
        <end position="402"/>
    </location>
</feature>
<feature type="compositionally biased region" description="Low complexity" evidence="14">
    <location>
        <begin position="86"/>
        <end position="96"/>
    </location>
</feature>
<comment type="subcellular location">
    <subcellularLocation>
        <location evidence="1">Mitochondrion membrane</location>
        <topology evidence="1">Multi-pass membrane protein</topology>
    </subcellularLocation>
</comment>
<evidence type="ECO:0000256" key="8">
    <source>
        <dbReference type="ARBA" id="ARBA00022989"/>
    </source>
</evidence>
<dbReference type="InterPro" id="IPR006369">
    <property type="entry name" value="Protohaem_IX_farnesylTrfase"/>
</dbReference>
<feature type="transmembrane region" description="Helical" evidence="15">
    <location>
        <begin position="355"/>
        <end position="376"/>
    </location>
</feature>
<evidence type="ECO:0000256" key="9">
    <source>
        <dbReference type="ARBA" id="ARBA00023128"/>
    </source>
</evidence>
<comment type="caution">
    <text evidence="16">The sequence shown here is derived from an EMBL/GenBank/DDBJ whole genome shotgun (WGS) entry which is preliminary data.</text>
</comment>
<dbReference type="EMBL" id="JAODUO010000457">
    <property type="protein sequence ID" value="KAK2180128.1"/>
    <property type="molecule type" value="Genomic_DNA"/>
</dbReference>
<organism evidence="16 17">
    <name type="scientific">Ridgeia piscesae</name>
    <name type="common">Tubeworm</name>
    <dbReference type="NCBI Taxonomy" id="27915"/>
    <lineage>
        <taxon>Eukaryota</taxon>
        <taxon>Metazoa</taxon>
        <taxon>Spiralia</taxon>
        <taxon>Lophotrochozoa</taxon>
        <taxon>Annelida</taxon>
        <taxon>Polychaeta</taxon>
        <taxon>Sedentaria</taxon>
        <taxon>Canalipalpata</taxon>
        <taxon>Sabellida</taxon>
        <taxon>Siboglinidae</taxon>
        <taxon>Ridgeia</taxon>
    </lineage>
</organism>
<feature type="compositionally biased region" description="Polar residues" evidence="14">
    <location>
        <begin position="122"/>
        <end position="131"/>
    </location>
</feature>
<dbReference type="HAMAP" id="MF_00154">
    <property type="entry name" value="CyoE_CtaB"/>
    <property type="match status" value="1"/>
</dbReference>
<name>A0AAD9NTI9_RIDPI</name>
<keyword evidence="9" id="KW-0496">Mitochondrion</keyword>
<keyword evidence="8 15" id="KW-1133">Transmembrane helix</keyword>
<evidence type="ECO:0000256" key="11">
    <source>
        <dbReference type="ARBA" id="ARBA00023136"/>
    </source>
</evidence>
<dbReference type="InterPro" id="IPR044878">
    <property type="entry name" value="UbiA_sf"/>
</dbReference>
<dbReference type="PANTHER" id="PTHR43448">
    <property type="entry name" value="PROTOHEME IX FARNESYLTRANSFERASE, MITOCHONDRIAL"/>
    <property type="match status" value="1"/>
</dbReference>
<evidence type="ECO:0000256" key="6">
    <source>
        <dbReference type="ARBA" id="ARBA00022692"/>
    </source>
</evidence>
<evidence type="ECO:0000256" key="4">
    <source>
        <dbReference type="ARBA" id="ARBA00016335"/>
    </source>
</evidence>
<feature type="transmembrane region" description="Helical" evidence="15">
    <location>
        <begin position="326"/>
        <end position="343"/>
    </location>
</feature>
<dbReference type="CDD" id="cd13957">
    <property type="entry name" value="PT_UbiA_Cox10"/>
    <property type="match status" value="1"/>
</dbReference>
<evidence type="ECO:0000256" key="12">
    <source>
        <dbReference type="ARBA" id="ARBA00030253"/>
    </source>
</evidence>
<comment type="catalytic activity">
    <reaction evidence="13">
        <text>heme b + (2E,6E)-farnesyl diphosphate + H2O = Fe(II)-heme o + diphosphate</text>
        <dbReference type="Rhea" id="RHEA:28070"/>
        <dbReference type="ChEBI" id="CHEBI:15377"/>
        <dbReference type="ChEBI" id="CHEBI:33019"/>
        <dbReference type="ChEBI" id="CHEBI:60344"/>
        <dbReference type="ChEBI" id="CHEBI:60530"/>
        <dbReference type="ChEBI" id="CHEBI:175763"/>
        <dbReference type="EC" id="2.5.1.141"/>
    </reaction>
</comment>
<accession>A0AAD9NTI9</accession>
<keyword evidence="17" id="KW-1185">Reference proteome</keyword>
<dbReference type="NCBIfam" id="TIGR01473">
    <property type="entry name" value="cyoE_ctaB"/>
    <property type="match status" value="1"/>
</dbReference>
<comment type="similarity">
    <text evidence="2">Belongs to the UbiA prenyltransferase family.</text>
</comment>
<reference evidence="16" key="1">
    <citation type="journal article" date="2023" name="Mol. Biol. Evol.">
        <title>Third-Generation Sequencing Reveals the Adaptive Role of the Epigenome in Three Deep-Sea Polychaetes.</title>
        <authorList>
            <person name="Perez M."/>
            <person name="Aroh O."/>
            <person name="Sun Y."/>
            <person name="Lan Y."/>
            <person name="Juniper S.K."/>
            <person name="Young C.R."/>
            <person name="Angers B."/>
            <person name="Qian P.Y."/>
        </authorList>
    </citation>
    <scope>NUCLEOTIDE SEQUENCE</scope>
    <source>
        <strain evidence="16">R07B-5</strain>
    </source>
</reference>
<dbReference type="Gene3D" id="1.10.357.140">
    <property type="entry name" value="UbiA prenyltransferase"/>
    <property type="match status" value="1"/>
</dbReference>
<evidence type="ECO:0000256" key="7">
    <source>
        <dbReference type="ARBA" id="ARBA00022946"/>
    </source>
</evidence>
<evidence type="ECO:0000256" key="13">
    <source>
        <dbReference type="ARBA" id="ARBA00047690"/>
    </source>
</evidence>
<keyword evidence="6 15" id="KW-0812">Transmembrane</keyword>
<dbReference type="PANTHER" id="PTHR43448:SF2">
    <property type="entry name" value="PROTOHEME IX FARNESYLTRANSFERASE, MITOCHONDRIAL"/>
    <property type="match status" value="1"/>
</dbReference>
<dbReference type="GO" id="GO:0031966">
    <property type="term" value="C:mitochondrial membrane"/>
    <property type="evidence" value="ECO:0007669"/>
    <property type="project" value="UniProtKB-SubCell"/>
</dbReference>
<protein>
    <recommendedName>
        <fullName evidence="4">Protoheme IX farnesyltransferase, mitochondrial</fullName>
        <ecNumber evidence="3">2.5.1.141</ecNumber>
    </recommendedName>
    <alternativeName>
        <fullName evidence="12">Heme O synthase</fullName>
    </alternativeName>
</protein>
<keyword evidence="7" id="KW-0809">Transit peptide</keyword>
<sequence>MDPGLHLRCFVGVLQKHCQRSPHLLQRKQWKLIRQHSRQYIAVAFKYKPSSVVWGTRLLATKTEPDIADQALINNKNDQRNRSPQTTRTASTTSSAHQEKYADNTNTDSTGSVKELGDENEQPQFSSSQRLQLPPEAMDEKFSIFHRPTQHMIGVDLTQGGSQVSMFFRDRKDVVNLTLKDKYRQRKCAGGSSEKSDDSVPSMQSVEELMWKELRSPRVTEIPDLYMRLAKIRLTGLIVLTTMAGYAVAPAPFSLLTFATVTVGTGLTSAAANAINQFFEVPFDSQMNRTKNRPIVRGTLSPLHAVGFAVVAGAAGVILLQTGVNTLTAGLGLANLLVYTLAYTPLKRLSIVNTWVGGIVGAIPPMMGWAACTGALEPGAWLLAGLLYAWQFPHFNALSWNLRPDYSRAGYRMMSVVNPGLCKRTAMRYSGAILALSLMAPVFDVTTWTFAADSLPINAYLLYLSWRFYQHGDSASSRKLFMFSLVHLPALLLLMIISKKPRKEAIKEAGDIAIPDEVLHSQLSIPARV</sequence>
<dbReference type="FunFam" id="1.10.357.140:FF:000004">
    <property type="entry name" value="Protoheme IX farnesyltransferase, mitochondrial"/>
    <property type="match status" value="1"/>
</dbReference>
<dbReference type="PROSITE" id="PS00943">
    <property type="entry name" value="UBIA"/>
    <property type="match status" value="1"/>
</dbReference>
<evidence type="ECO:0000313" key="17">
    <source>
        <dbReference type="Proteomes" id="UP001209878"/>
    </source>
</evidence>
<keyword evidence="10" id="KW-0350">Heme biosynthesis</keyword>
<evidence type="ECO:0000256" key="10">
    <source>
        <dbReference type="ARBA" id="ARBA00023133"/>
    </source>
</evidence>
<dbReference type="InterPro" id="IPR030470">
    <property type="entry name" value="UbiA_prenylTrfase_CS"/>
</dbReference>
<feature type="transmembrane region" description="Helical" evidence="15">
    <location>
        <begin position="480"/>
        <end position="497"/>
    </location>
</feature>
<evidence type="ECO:0000313" key="16">
    <source>
        <dbReference type="EMBL" id="KAK2180128.1"/>
    </source>
</evidence>
<dbReference type="GO" id="GO:0006784">
    <property type="term" value="P:heme A biosynthetic process"/>
    <property type="evidence" value="ECO:0007669"/>
    <property type="project" value="TreeGrafter"/>
</dbReference>
<keyword evidence="11 15" id="KW-0472">Membrane</keyword>
<dbReference type="AlphaFoldDB" id="A0AAD9NTI9"/>
<dbReference type="Proteomes" id="UP001209878">
    <property type="component" value="Unassembled WGS sequence"/>
</dbReference>
<evidence type="ECO:0000256" key="1">
    <source>
        <dbReference type="ARBA" id="ARBA00004225"/>
    </source>
</evidence>
<dbReference type="Pfam" id="PF01040">
    <property type="entry name" value="UbiA"/>
    <property type="match status" value="1"/>
</dbReference>
<evidence type="ECO:0000256" key="2">
    <source>
        <dbReference type="ARBA" id="ARBA00005985"/>
    </source>
</evidence>
<evidence type="ECO:0000256" key="14">
    <source>
        <dbReference type="SAM" id="MobiDB-lite"/>
    </source>
</evidence>
<feature type="transmembrane region" description="Helical" evidence="15">
    <location>
        <begin position="232"/>
        <end position="249"/>
    </location>
</feature>